<evidence type="ECO:0000256" key="6">
    <source>
        <dbReference type="ARBA" id="ARBA00023136"/>
    </source>
</evidence>
<dbReference type="Pfam" id="PF04116">
    <property type="entry name" value="FA_hydroxylase"/>
    <property type="match status" value="1"/>
</dbReference>
<keyword evidence="3 7" id="KW-1133">Transmembrane helix</keyword>
<reference evidence="9 11" key="1">
    <citation type="submission" date="2016-06" db="EMBL/GenBank/DDBJ databases">
        <title>The sequenced genome of the ice-adhering bacterium Marinomonas primoryensis, from Antarctica.</title>
        <authorList>
            <person name="Graham L."/>
            <person name="Vance T.D.R."/>
            <person name="Davies P.L."/>
        </authorList>
    </citation>
    <scope>NUCLEOTIDE SEQUENCE [LARGE SCALE GENOMIC DNA]</scope>
    <source>
        <strain evidence="9 11">AceL</strain>
    </source>
</reference>
<evidence type="ECO:0000259" key="8">
    <source>
        <dbReference type="Pfam" id="PF04116"/>
    </source>
</evidence>
<evidence type="ECO:0000256" key="7">
    <source>
        <dbReference type="SAM" id="Phobius"/>
    </source>
</evidence>
<evidence type="ECO:0000313" key="11">
    <source>
        <dbReference type="Proteomes" id="UP000249898"/>
    </source>
</evidence>
<proteinExistence type="predicted"/>
<evidence type="ECO:0000313" key="12">
    <source>
        <dbReference type="Proteomes" id="UP000509371"/>
    </source>
</evidence>
<keyword evidence="4" id="KW-0560">Oxidoreductase</keyword>
<dbReference type="GO" id="GO:0050479">
    <property type="term" value="F:glyceryl-ether monooxygenase activity"/>
    <property type="evidence" value="ECO:0007669"/>
    <property type="project" value="TreeGrafter"/>
</dbReference>
<dbReference type="EMBL" id="CP016181">
    <property type="protein sequence ID" value="AWY00550.1"/>
    <property type="molecule type" value="Genomic_DNA"/>
</dbReference>
<dbReference type="GO" id="GO:0008610">
    <property type="term" value="P:lipid biosynthetic process"/>
    <property type="evidence" value="ECO:0007669"/>
    <property type="project" value="InterPro"/>
</dbReference>
<evidence type="ECO:0000256" key="3">
    <source>
        <dbReference type="ARBA" id="ARBA00022989"/>
    </source>
</evidence>
<dbReference type="GO" id="GO:0005506">
    <property type="term" value="F:iron ion binding"/>
    <property type="evidence" value="ECO:0007669"/>
    <property type="project" value="InterPro"/>
</dbReference>
<dbReference type="PANTHER" id="PTHR21624:SF1">
    <property type="entry name" value="ALKYLGLYCEROL MONOOXYGENASE"/>
    <property type="match status" value="1"/>
</dbReference>
<comment type="subcellular location">
    <subcellularLocation>
        <location evidence="1">Endomembrane system</location>
        <topology evidence="1">Multi-pass membrane protein</topology>
    </subcellularLocation>
</comment>
<feature type="transmembrane region" description="Helical" evidence="7">
    <location>
        <begin position="60"/>
        <end position="83"/>
    </location>
</feature>
<feature type="transmembrane region" description="Helical" evidence="7">
    <location>
        <begin position="146"/>
        <end position="172"/>
    </location>
</feature>
<dbReference type="OrthoDB" id="9770329at2"/>
<sequence>MNYIDKQFEAFADVLGVLEAIGLGFLLLIIAETLWDFSIKKRVSLKETTANFIIAIANHLLDRTLFGLVFILGLFIAQTYAFFTISTAWWSWIMAILMADFTYYWMHRCEHQVRVLWSYHSVHHSSPEFNLTTGLRLAWVEGMVEWLFFVPMILIGFSAIQTFIALSIVVLYQTWIHTEKIGKLGWVDRVFNTPSVHRVHHGSNKPYHDKNYGGILIIWDRLFGTYKSEQEKVVYGITTPISSWNPLVINFYECWKIIKDILKTKKLSDAVGFLFYRPGWKPKDRGD</sequence>
<evidence type="ECO:0000313" key="9">
    <source>
        <dbReference type="EMBL" id="AWY00550.1"/>
    </source>
</evidence>
<evidence type="ECO:0000313" key="10">
    <source>
        <dbReference type="EMBL" id="QKK80930.1"/>
    </source>
</evidence>
<dbReference type="InterPro" id="IPR006694">
    <property type="entry name" value="Fatty_acid_hydroxylase"/>
</dbReference>
<feature type="domain" description="Fatty acid hydroxylase" evidence="8">
    <location>
        <begin position="92"/>
        <end position="225"/>
    </location>
</feature>
<dbReference type="Proteomes" id="UP000509371">
    <property type="component" value="Chromosome"/>
</dbReference>
<dbReference type="KEGG" id="mpri:MP3633_2203"/>
<name>A0A2Z4PSW8_9GAMM</name>
<dbReference type="Proteomes" id="UP000249898">
    <property type="component" value="Chromosome"/>
</dbReference>
<dbReference type="GO" id="GO:0006643">
    <property type="term" value="P:membrane lipid metabolic process"/>
    <property type="evidence" value="ECO:0007669"/>
    <property type="project" value="TreeGrafter"/>
</dbReference>
<evidence type="ECO:0000256" key="4">
    <source>
        <dbReference type="ARBA" id="ARBA00023002"/>
    </source>
</evidence>
<dbReference type="InterPro" id="IPR051689">
    <property type="entry name" value="Sterol_desaturase/TMEM195"/>
</dbReference>
<keyword evidence="6 7" id="KW-0472">Membrane</keyword>
<gene>
    <name evidence="9" type="ORF">A8139_11535</name>
    <name evidence="10" type="ORF">MP3633_2203</name>
</gene>
<organism evidence="9 11">
    <name type="scientific">Marinomonas primoryensis</name>
    <dbReference type="NCBI Taxonomy" id="178399"/>
    <lineage>
        <taxon>Bacteria</taxon>
        <taxon>Pseudomonadati</taxon>
        <taxon>Pseudomonadota</taxon>
        <taxon>Gammaproteobacteria</taxon>
        <taxon>Oceanospirillales</taxon>
        <taxon>Oceanospirillaceae</taxon>
        <taxon>Marinomonas</taxon>
    </lineage>
</organism>
<dbReference type="EMBL" id="CP054301">
    <property type="protein sequence ID" value="QKK80930.1"/>
    <property type="molecule type" value="Genomic_DNA"/>
</dbReference>
<dbReference type="GO" id="GO:0016020">
    <property type="term" value="C:membrane"/>
    <property type="evidence" value="ECO:0007669"/>
    <property type="project" value="GOC"/>
</dbReference>
<evidence type="ECO:0000256" key="1">
    <source>
        <dbReference type="ARBA" id="ARBA00004127"/>
    </source>
</evidence>
<dbReference type="GO" id="GO:0012505">
    <property type="term" value="C:endomembrane system"/>
    <property type="evidence" value="ECO:0007669"/>
    <property type="project" value="UniProtKB-SubCell"/>
</dbReference>
<dbReference type="PANTHER" id="PTHR21624">
    <property type="entry name" value="STEROL DESATURASE-RELATED PROTEIN"/>
    <property type="match status" value="1"/>
</dbReference>
<keyword evidence="2 7" id="KW-0812">Transmembrane</keyword>
<dbReference type="AlphaFoldDB" id="A0A2Z4PSW8"/>
<evidence type="ECO:0000256" key="5">
    <source>
        <dbReference type="ARBA" id="ARBA00023098"/>
    </source>
</evidence>
<protein>
    <submittedName>
        <fullName evidence="9 10">Sterol desaturase</fullName>
    </submittedName>
</protein>
<keyword evidence="5" id="KW-0443">Lipid metabolism</keyword>
<reference evidence="10 12" key="2">
    <citation type="submission" date="2020-06" db="EMBL/GenBank/DDBJ databases">
        <authorList>
            <person name="Voronona O.L."/>
            <person name="Aksenova E.I."/>
            <person name="Kunda M.S."/>
            <person name="Semenov A.N."/>
            <person name="Ryzhova N."/>
        </authorList>
    </citation>
    <scope>NUCLEOTIDE SEQUENCE [LARGE SCALE GENOMIC DNA]</scope>
    <source>
        <strain evidence="10 12">MPKMM3633</strain>
    </source>
</reference>
<feature type="transmembrane region" description="Helical" evidence="7">
    <location>
        <begin position="20"/>
        <end position="39"/>
    </location>
</feature>
<accession>A0A2Z4PSW8</accession>
<dbReference type="RefSeq" id="WP_112138255.1">
    <property type="nucleotide sequence ID" value="NZ_BAAAEF010000007.1"/>
</dbReference>
<evidence type="ECO:0000256" key="2">
    <source>
        <dbReference type="ARBA" id="ARBA00022692"/>
    </source>
</evidence>